<dbReference type="Pfam" id="PF12833">
    <property type="entry name" value="HTH_18"/>
    <property type="match status" value="1"/>
</dbReference>
<dbReference type="PANTHER" id="PTHR46796">
    <property type="entry name" value="HTH-TYPE TRANSCRIPTIONAL ACTIVATOR RHAS-RELATED"/>
    <property type="match status" value="1"/>
</dbReference>
<dbReference type="InterPro" id="IPR050204">
    <property type="entry name" value="AraC_XylS_family_regulators"/>
</dbReference>
<evidence type="ECO:0000259" key="4">
    <source>
        <dbReference type="PROSITE" id="PS01124"/>
    </source>
</evidence>
<organism evidence="5 6">
    <name type="scientific">Rhodanobacter spathiphylli B39</name>
    <dbReference type="NCBI Taxonomy" id="1163407"/>
    <lineage>
        <taxon>Bacteria</taxon>
        <taxon>Pseudomonadati</taxon>
        <taxon>Pseudomonadota</taxon>
        <taxon>Gammaproteobacteria</taxon>
        <taxon>Lysobacterales</taxon>
        <taxon>Rhodanobacteraceae</taxon>
        <taxon>Rhodanobacter</taxon>
    </lineage>
</organism>
<dbReference type="GO" id="GO:0003700">
    <property type="term" value="F:DNA-binding transcription factor activity"/>
    <property type="evidence" value="ECO:0007669"/>
    <property type="project" value="InterPro"/>
</dbReference>
<evidence type="ECO:0000256" key="3">
    <source>
        <dbReference type="ARBA" id="ARBA00023163"/>
    </source>
</evidence>
<dbReference type="EMBL" id="AJXT01000003">
    <property type="protein sequence ID" value="EIL95364.1"/>
    <property type="molecule type" value="Genomic_DNA"/>
</dbReference>
<dbReference type="InterPro" id="IPR018062">
    <property type="entry name" value="HTH_AraC-typ_CS"/>
</dbReference>
<evidence type="ECO:0000256" key="2">
    <source>
        <dbReference type="ARBA" id="ARBA00023125"/>
    </source>
</evidence>
<gene>
    <name evidence="5" type="ORF">UU7_00455</name>
</gene>
<dbReference type="SMART" id="SM00342">
    <property type="entry name" value="HTH_ARAC"/>
    <property type="match status" value="1"/>
</dbReference>
<dbReference type="OrthoDB" id="9809338at2"/>
<dbReference type="InterPro" id="IPR020449">
    <property type="entry name" value="Tscrpt_reg_AraC-type_HTH"/>
</dbReference>
<dbReference type="InterPro" id="IPR009057">
    <property type="entry name" value="Homeodomain-like_sf"/>
</dbReference>
<dbReference type="RefSeq" id="WP_007804306.1">
    <property type="nucleotide sequence ID" value="NZ_AJXT01000003.1"/>
</dbReference>
<feature type="domain" description="HTH araC/xylS-type" evidence="4">
    <location>
        <begin position="89"/>
        <end position="187"/>
    </location>
</feature>
<dbReference type="GO" id="GO:0043565">
    <property type="term" value="F:sequence-specific DNA binding"/>
    <property type="evidence" value="ECO:0007669"/>
    <property type="project" value="InterPro"/>
</dbReference>
<evidence type="ECO:0000256" key="1">
    <source>
        <dbReference type="ARBA" id="ARBA00023015"/>
    </source>
</evidence>
<reference evidence="5 6" key="1">
    <citation type="journal article" date="2012" name="J. Bacteriol.">
        <title>Genome sequences for six rhodanobacter strains, isolated from soils and the terrestrial subsurface, with variable denitrification capabilities.</title>
        <authorList>
            <person name="Kostka J.E."/>
            <person name="Green S.J."/>
            <person name="Rishishwar L."/>
            <person name="Prakash O."/>
            <person name="Katz L.S."/>
            <person name="Marino-Ramirez L."/>
            <person name="Jordan I.K."/>
            <person name="Munk C."/>
            <person name="Ivanova N."/>
            <person name="Mikhailova N."/>
            <person name="Watson D.B."/>
            <person name="Brown S.D."/>
            <person name="Palumbo A.V."/>
            <person name="Brooks S.C."/>
        </authorList>
    </citation>
    <scope>NUCLEOTIDE SEQUENCE [LARGE SCALE GENOMIC DNA]</scope>
    <source>
        <strain evidence="5 6">B39</strain>
    </source>
</reference>
<evidence type="ECO:0000313" key="6">
    <source>
        <dbReference type="Proteomes" id="UP000003226"/>
    </source>
</evidence>
<dbReference type="AlphaFoldDB" id="I4W7C3"/>
<dbReference type="Gene3D" id="1.10.10.60">
    <property type="entry name" value="Homeodomain-like"/>
    <property type="match status" value="2"/>
</dbReference>
<keyword evidence="1" id="KW-0805">Transcription regulation</keyword>
<proteinExistence type="predicted"/>
<dbReference type="PROSITE" id="PS01124">
    <property type="entry name" value="HTH_ARAC_FAMILY_2"/>
    <property type="match status" value="1"/>
</dbReference>
<dbReference type="PRINTS" id="PR00032">
    <property type="entry name" value="HTHARAC"/>
</dbReference>
<dbReference type="InterPro" id="IPR018060">
    <property type="entry name" value="HTH_AraC"/>
</dbReference>
<keyword evidence="3" id="KW-0804">Transcription</keyword>
<dbReference type="PROSITE" id="PS00041">
    <property type="entry name" value="HTH_ARAC_FAMILY_1"/>
    <property type="match status" value="2"/>
</dbReference>
<dbReference type="Proteomes" id="UP000003226">
    <property type="component" value="Unassembled WGS sequence"/>
</dbReference>
<dbReference type="STRING" id="1163407.UU7_00455"/>
<protein>
    <submittedName>
        <fullName evidence="5">Transcriptional regulator protein</fullName>
    </submittedName>
</protein>
<comment type="caution">
    <text evidence="5">The sequence shown here is derived from an EMBL/GenBank/DDBJ whole genome shotgun (WGS) entry which is preliminary data.</text>
</comment>
<name>I4W7C3_9GAMM</name>
<keyword evidence="2" id="KW-0238">DNA-binding</keyword>
<keyword evidence="6" id="KW-1185">Reference proteome</keyword>
<sequence length="204" mass="22497">MKSQEVDGDSVAWSAARGGAAFAKPVQDIDAFAALSWILSRSLAAARMTDEIFIQHVAIALCEVAEQRQLSVSASRQSDRSGLTLWQERRAKQLIESSLQKPASVADMATACGLSVAHFRRAFKLTTGVPPHRWLQDRRVARAKDLLKDGMLPLIEIADRCGFGDQSHFTSVFKKHVGRSPGSWRRASCALGNRETQADFTPRF</sequence>
<dbReference type="PANTHER" id="PTHR46796:SF14">
    <property type="entry name" value="TRANSCRIPTIONAL REGULATORY PROTEIN"/>
    <property type="match status" value="1"/>
</dbReference>
<accession>I4W7C3</accession>
<dbReference type="eggNOG" id="COG2207">
    <property type="taxonomic scope" value="Bacteria"/>
</dbReference>
<dbReference type="SUPFAM" id="SSF46689">
    <property type="entry name" value="Homeodomain-like"/>
    <property type="match status" value="2"/>
</dbReference>
<evidence type="ECO:0000313" key="5">
    <source>
        <dbReference type="EMBL" id="EIL95364.1"/>
    </source>
</evidence>